<evidence type="ECO:0000313" key="9">
    <source>
        <dbReference type="EMBL" id="QAT82581.1"/>
    </source>
</evidence>
<evidence type="ECO:0000313" key="10">
    <source>
        <dbReference type="Proteomes" id="UP000288758"/>
    </source>
</evidence>
<feature type="transmembrane region" description="Helical" evidence="8">
    <location>
        <begin position="169"/>
        <end position="186"/>
    </location>
</feature>
<feature type="transmembrane region" description="Helical" evidence="8">
    <location>
        <begin position="245"/>
        <end position="267"/>
    </location>
</feature>
<feature type="transmembrane region" description="Helical" evidence="8">
    <location>
        <begin position="140"/>
        <end position="163"/>
    </location>
</feature>
<evidence type="ECO:0000256" key="1">
    <source>
        <dbReference type="ARBA" id="ARBA00004651"/>
    </source>
</evidence>
<evidence type="ECO:0000256" key="8">
    <source>
        <dbReference type="SAM" id="Phobius"/>
    </source>
</evidence>
<evidence type="ECO:0000256" key="6">
    <source>
        <dbReference type="ARBA" id="ARBA00023136"/>
    </source>
</evidence>
<dbReference type="PANTHER" id="PTHR22926:SF3">
    <property type="entry name" value="UNDECAPRENYL-PHOSPHATE ALPHA-N-ACETYLGLUCOSAMINYL 1-PHOSPHATE TRANSFERASE"/>
    <property type="match status" value="1"/>
</dbReference>
<organism evidence="9 10">
    <name type="scientific">Corallococcus coralloides</name>
    <name type="common">Myxococcus coralloides</name>
    <dbReference type="NCBI Taxonomy" id="184914"/>
    <lineage>
        <taxon>Bacteria</taxon>
        <taxon>Pseudomonadati</taxon>
        <taxon>Myxococcota</taxon>
        <taxon>Myxococcia</taxon>
        <taxon>Myxococcales</taxon>
        <taxon>Cystobacterineae</taxon>
        <taxon>Myxococcaceae</taxon>
        <taxon>Corallococcus</taxon>
    </lineage>
</organism>
<dbReference type="GO" id="GO:0016780">
    <property type="term" value="F:phosphotransferase activity, for other substituted phosphate groups"/>
    <property type="evidence" value="ECO:0007669"/>
    <property type="project" value="InterPro"/>
</dbReference>
<dbReference type="AlphaFoldDB" id="A0A410RKZ6"/>
<dbReference type="GO" id="GO:0071555">
    <property type="term" value="P:cell wall organization"/>
    <property type="evidence" value="ECO:0007669"/>
    <property type="project" value="TreeGrafter"/>
</dbReference>
<gene>
    <name evidence="9" type="primary">tagO</name>
    <name evidence="9" type="ORF">EJ065_0976</name>
</gene>
<dbReference type="InterPro" id="IPR000715">
    <property type="entry name" value="Glycosyl_transferase_4"/>
</dbReference>
<accession>A0A410RKZ6</accession>
<evidence type="ECO:0000256" key="4">
    <source>
        <dbReference type="ARBA" id="ARBA00022692"/>
    </source>
</evidence>
<feature type="transmembrane region" description="Helical" evidence="8">
    <location>
        <begin position="193"/>
        <end position="212"/>
    </location>
</feature>
<dbReference type="GO" id="GO:0009103">
    <property type="term" value="P:lipopolysaccharide biosynthetic process"/>
    <property type="evidence" value="ECO:0007669"/>
    <property type="project" value="TreeGrafter"/>
</dbReference>
<protein>
    <submittedName>
        <fullName evidence="9">Glycosyl transferase family protein</fullName>
    </submittedName>
</protein>
<feature type="transmembrane region" description="Helical" evidence="8">
    <location>
        <begin position="298"/>
        <end position="317"/>
    </location>
</feature>
<dbReference type="GO" id="GO:0005886">
    <property type="term" value="C:plasma membrane"/>
    <property type="evidence" value="ECO:0007669"/>
    <property type="project" value="UniProtKB-SubCell"/>
</dbReference>
<feature type="transmembrane region" description="Helical" evidence="8">
    <location>
        <begin position="80"/>
        <end position="99"/>
    </location>
</feature>
<dbReference type="GO" id="GO:0044038">
    <property type="term" value="P:cell wall macromolecule biosynthetic process"/>
    <property type="evidence" value="ECO:0007669"/>
    <property type="project" value="TreeGrafter"/>
</dbReference>
<keyword evidence="6 8" id="KW-0472">Membrane</keyword>
<reference evidence="9 10" key="1">
    <citation type="submission" date="2018-12" db="EMBL/GenBank/DDBJ databases">
        <title>Complete Genome Sequence of the Corallopyronin A producing Myxobacterium Corallococcus coralloides B035.</title>
        <authorList>
            <person name="Bouhired S.M."/>
            <person name="Rupp O."/>
            <person name="Blom J."/>
            <person name="Schaeberle T.F."/>
            <person name="Kehraus S."/>
            <person name="Schiefer A."/>
            <person name="Pfarr K."/>
            <person name="Goesmann A."/>
            <person name="Hoerauf A."/>
            <person name="Koenig G.M."/>
        </authorList>
    </citation>
    <scope>NUCLEOTIDE SEQUENCE [LARGE SCALE GENOMIC DNA]</scope>
    <source>
        <strain evidence="9 10">B035</strain>
    </source>
</reference>
<comment type="cofactor">
    <cofactor evidence="7">
        <name>Mg(2+)</name>
        <dbReference type="ChEBI" id="CHEBI:18420"/>
    </cofactor>
</comment>
<dbReference type="RefSeq" id="WP_128794896.1">
    <property type="nucleotide sequence ID" value="NZ_CP034669.1"/>
</dbReference>
<feature type="transmembrane region" description="Helical" evidence="8">
    <location>
        <begin position="323"/>
        <end position="340"/>
    </location>
</feature>
<dbReference type="PANTHER" id="PTHR22926">
    <property type="entry name" value="PHOSPHO-N-ACETYLMURAMOYL-PENTAPEPTIDE-TRANSFERASE"/>
    <property type="match status" value="1"/>
</dbReference>
<feature type="transmembrane region" description="Helical" evidence="8">
    <location>
        <begin position="45"/>
        <end position="68"/>
    </location>
</feature>
<feature type="binding site" evidence="7">
    <location>
        <position position="161"/>
    </location>
    <ligand>
        <name>Mg(2+)</name>
        <dbReference type="ChEBI" id="CHEBI:18420"/>
    </ligand>
</feature>
<sequence>MVTFFVAFLVSLLVALVLTWRVRERALAWGWLDQANSSRKVHVRAVPRLGGIGIVGGFFAPLCALFLVDSGVGDQFVSQTSLIVGLFVGGAIIAALGFYDDLKGAGAKLKFSVQLAVALGLYALGFRIEVLANPFGAELTLGLLSLPLTVVWVVGVINALNLIDGLDGLAGGVAFFGVGTHFLLALMRGDVLLCLLMVALAGAILGFLVFNFNPASIFMGDTGSMFLGFVLAAVSIKTSSKSGTAVALLVPVMALGLPIMDTLLAMVRRSLLGRPMFSADKEHIHHRLMSRLLLSHRTTVLVLYALCTLFMVTALALHFANSLQSALLLSGVGVVIMVLMRKLGYLDMRHIGAVHQTRHRNLELRSLVRSVTSAVRAAGSFQEVWNAVRPLSQGLSLSALELRLRRPHEDVNAGVVFESQHPDAGAEAALEVRLDVRLDVKEEQTLLGALRLVWRDGRAAIDRDEELALEVVADAVAERVGQLVALEAAEPERIIALRR</sequence>
<evidence type="ECO:0000256" key="2">
    <source>
        <dbReference type="ARBA" id="ARBA00022475"/>
    </source>
</evidence>
<proteinExistence type="predicted"/>
<dbReference type="GO" id="GO:0046872">
    <property type="term" value="F:metal ion binding"/>
    <property type="evidence" value="ECO:0007669"/>
    <property type="project" value="UniProtKB-KW"/>
</dbReference>
<evidence type="ECO:0000256" key="5">
    <source>
        <dbReference type="ARBA" id="ARBA00022989"/>
    </source>
</evidence>
<keyword evidence="4 8" id="KW-0812">Transmembrane</keyword>
<feature type="transmembrane region" description="Helical" evidence="8">
    <location>
        <begin position="111"/>
        <end position="128"/>
    </location>
</feature>
<evidence type="ECO:0000256" key="3">
    <source>
        <dbReference type="ARBA" id="ARBA00022679"/>
    </source>
</evidence>
<dbReference type="PROSITE" id="PS01348">
    <property type="entry name" value="MRAY_2"/>
    <property type="match status" value="1"/>
</dbReference>
<dbReference type="InterPro" id="IPR018480">
    <property type="entry name" value="PNAcMuramoyl-5peptid_Trfase_CS"/>
</dbReference>
<keyword evidence="5 8" id="KW-1133">Transmembrane helix</keyword>
<keyword evidence="7" id="KW-0460">Magnesium</keyword>
<dbReference type="EMBL" id="CP034669">
    <property type="protein sequence ID" value="QAT82581.1"/>
    <property type="molecule type" value="Genomic_DNA"/>
</dbReference>
<keyword evidence="3 9" id="KW-0808">Transferase</keyword>
<name>A0A410RKZ6_CORCK</name>
<comment type="subcellular location">
    <subcellularLocation>
        <location evidence="1">Cell membrane</location>
        <topology evidence="1">Multi-pass membrane protein</topology>
    </subcellularLocation>
</comment>
<dbReference type="CDD" id="cd06853">
    <property type="entry name" value="GT_WecA_like"/>
    <property type="match status" value="1"/>
</dbReference>
<feature type="binding site" evidence="7">
    <location>
        <position position="221"/>
    </location>
    <ligand>
        <name>Mg(2+)</name>
        <dbReference type="ChEBI" id="CHEBI:18420"/>
    </ligand>
</feature>
<evidence type="ECO:0000256" key="7">
    <source>
        <dbReference type="PIRSR" id="PIRSR600715-1"/>
    </source>
</evidence>
<keyword evidence="2" id="KW-1003">Cell membrane</keyword>
<dbReference type="Proteomes" id="UP000288758">
    <property type="component" value="Chromosome"/>
</dbReference>
<dbReference type="Pfam" id="PF00953">
    <property type="entry name" value="Glycos_transf_4"/>
    <property type="match status" value="1"/>
</dbReference>
<keyword evidence="7" id="KW-0479">Metal-binding</keyword>